<dbReference type="SUPFAM" id="SSF49879">
    <property type="entry name" value="SMAD/FHA domain"/>
    <property type="match status" value="1"/>
</dbReference>
<dbReference type="InterPro" id="IPR008984">
    <property type="entry name" value="SMAD_FHA_dom_sf"/>
</dbReference>
<proteinExistence type="predicted"/>
<feature type="domain" description="FHA" evidence="1">
    <location>
        <begin position="22"/>
        <end position="71"/>
    </location>
</feature>
<dbReference type="InterPro" id="IPR000253">
    <property type="entry name" value="FHA_dom"/>
</dbReference>
<feature type="non-terminal residue" evidence="3">
    <location>
        <position position="1"/>
    </location>
</feature>
<dbReference type="Pfam" id="PF00498">
    <property type="entry name" value="FHA"/>
    <property type="match status" value="1"/>
</dbReference>
<evidence type="ECO:0008006" key="5">
    <source>
        <dbReference type="Google" id="ProtNLM"/>
    </source>
</evidence>
<dbReference type="Gene3D" id="2.60.200.20">
    <property type="match status" value="1"/>
</dbReference>
<dbReference type="GO" id="GO:0071111">
    <property type="term" value="F:cyclic-guanylate-specific phosphodiesterase activity"/>
    <property type="evidence" value="ECO:0007669"/>
    <property type="project" value="InterPro"/>
</dbReference>
<organism evidence="3 4">
    <name type="scientific">Candidatus Muproteobacteria bacterium RBG_16_60_9</name>
    <dbReference type="NCBI Taxonomy" id="1817755"/>
    <lineage>
        <taxon>Bacteria</taxon>
        <taxon>Pseudomonadati</taxon>
        <taxon>Pseudomonadota</taxon>
        <taxon>Candidatus Muproteobacteria</taxon>
    </lineage>
</organism>
<dbReference type="Pfam" id="PF00563">
    <property type="entry name" value="EAL"/>
    <property type="match status" value="1"/>
</dbReference>
<dbReference type="SUPFAM" id="SSF141868">
    <property type="entry name" value="EAL domain-like"/>
    <property type="match status" value="1"/>
</dbReference>
<dbReference type="InterPro" id="IPR035919">
    <property type="entry name" value="EAL_sf"/>
</dbReference>
<evidence type="ECO:0000313" key="4">
    <source>
        <dbReference type="Proteomes" id="UP000179076"/>
    </source>
</evidence>
<dbReference type="Proteomes" id="UP000179076">
    <property type="component" value="Unassembled WGS sequence"/>
</dbReference>
<reference evidence="3 4" key="1">
    <citation type="journal article" date="2016" name="Nat. Commun.">
        <title>Thousands of microbial genomes shed light on interconnected biogeochemical processes in an aquifer system.</title>
        <authorList>
            <person name="Anantharaman K."/>
            <person name="Brown C.T."/>
            <person name="Hug L.A."/>
            <person name="Sharon I."/>
            <person name="Castelle C.J."/>
            <person name="Probst A.J."/>
            <person name="Thomas B.C."/>
            <person name="Singh A."/>
            <person name="Wilkins M.J."/>
            <person name="Karaoz U."/>
            <person name="Brodie E.L."/>
            <person name="Williams K.H."/>
            <person name="Hubbard S.S."/>
            <person name="Banfield J.F."/>
        </authorList>
    </citation>
    <scope>NUCLEOTIDE SEQUENCE [LARGE SCALE GENOMIC DNA]</scope>
</reference>
<dbReference type="CDD" id="cd01948">
    <property type="entry name" value="EAL"/>
    <property type="match status" value="1"/>
</dbReference>
<dbReference type="PROSITE" id="PS50883">
    <property type="entry name" value="EAL"/>
    <property type="match status" value="1"/>
</dbReference>
<dbReference type="AlphaFoldDB" id="A0A1F6V120"/>
<dbReference type="PANTHER" id="PTHR33121:SF76">
    <property type="entry name" value="SIGNALING PROTEIN"/>
    <property type="match status" value="1"/>
</dbReference>
<accession>A0A1F6V120</accession>
<dbReference type="PROSITE" id="PS50006">
    <property type="entry name" value="FHA_DOMAIN"/>
    <property type="match status" value="1"/>
</dbReference>
<dbReference type="SMART" id="SM00240">
    <property type="entry name" value="FHA"/>
    <property type="match status" value="1"/>
</dbReference>
<feature type="domain" description="EAL" evidence="2">
    <location>
        <begin position="120"/>
        <end position="367"/>
    </location>
</feature>
<sequence length="377" mass="42210">YLESYAPDSNSLWRFPLHELPVRVGRRPGSGLSLLSPLISHDHAEIFLIGKLLQVRDLGSTNGTFVNGVRLADSKAARLKQGDVLHFANAEFLVGGLAPFENDDFLKTRTAMHHQLPRQLITRARRLNTLLRKRAVVSTLQPIVRLPSGDVFGYELLGRGASDRLPQSPTALFELAAALGVAGELSRLFRTVGMPRLRDLPGRPVLFFNTHPAELEKPGLIDSLHTLRRELPNERLALEIHEQAATNPEVMRDLRRTLVTLNIQLAYDDFGAGRSRFNELIDVPPDYLKFDETLIRDLDRAPPAKRKLLRALVQLCRESGIQTLAEGVETENEARVLCELGFDLAQGYLFGKPKSISKSMFRPRTSRHRSTGVRAGR</sequence>
<dbReference type="Gene3D" id="3.20.20.450">
    <property type="entry name" value="EAL domain"/>
    <property type="match status" value="1"/>
</dbReference>
<evidence type="ECO:0000313" key="3">
    <source>
        <dbReference type="EMBL" id="OGI63114.1"/>
    </source>
</evidence>
<evidence type="ECO:0000259" key="1">
    <source>
        <dbReference type="PROSITE" id="PS50006"/>
    </source>
</evidence>
<dbReference type="InterPro" id="IPR001633">
    <property type="entry name" value="EAL_dom"/>
</dbReference>
<dbReference type="EMBL" id="MFSP01000161">
    <property type="protein sequence ID" value="OGI63114.1"/>
    <property type="molecule type" value="Genomic_DNA"/>
</dbReference>
<protein>
    <recommendedName>
        <fullName evidence="5">Diguanylate phosphodiesterase</fullName>
    </recommendedName>
</protein>
<name>A0A1F6V120_9PROT</name>
<gene>
    <name evidence="3" type="ORF">A2W18_05410</name>
</gene>
<dbReference type="SMART" id="SM00052">
    <property type="entry name" value="EAL"/>
    <property type="match status" value="1"/>
</dbReference>
<dbReference type="PANTHER" id="PTHR33121">
    <property type="entry name" value="CYCLIC DI-GMP PHOSPHODIESTERASE PDEF"/>
    <property type="match status" value="1"/>
</dbReference>
<dbReference type="CDD" id="cd00060">
    <property type="entry name" value="FHA"/>
    <property type="match status" value="1"/>
</dbReference>
<comment type="caution">
    <text evidence="3">The sequence shown here is derived from an EMBL/GenBank/DDBJ whole genome shotgun (WGS) entry which is preliminary data.</text>
</comment>
<dbReference type="InterPro" id="IPR050706">
    <property type="entry name" value="Cyclic-di-GMP_PDE-like"/>
</dbReference>
<evidence type="ECO:0000259" key="2">
    <source>
        <dbReference type="PROSITE" id="PS50883"/>
    </source>
</evidence>